<dbReference type="VEuPathDB" id="PlasmoDB:PVP01_0006590"/>
<evidence type="ECO:0000313" key="3">
    <source>
        <dbReference type="Proteomes" id="UP000305196"/>
    </source>
</evidence>
<accession>A0A1G4E5G1</accession>
<feature type="compositionally biased region" description="Polar residues" evidence="1">
    <location>
        <begin position="238"/>
        <end position="248"/>
    </location>
</feature>
<reference evidence="2 3" key="1">
    <citation type="submission" date="2016-07" db="EMBL/GenBank/DDBJ databases">
        <authorList>
            <consortium name="Pathogen Informatics"/>
        </authorList>
    </citation>
    <scope>NUCLEOTIDE SEQUENCE [LARGE SCALE GENOMIC DNA]</scope>
</reference>
<dbReference type="Proteomes" id="UP000305196">
    <property type="component" value="Unassembled WGS sequence"/>
</dbReference>
<organism evidence="2 3">
    <name type="scientific">Plasmodium vivax</name>
    <name type="common">malaria parasite P. vivax</name>
    <dbReference type="NCBI Taxonomy" id="5855"/>
    <lineage>
        <taxon>Eukaryota</taxon>
        <taxon>Sar</taxon>
        <taxon>Alveolata</taxon>
        <taxon>Apicomplexa</taxon>
        <taxon>Aconoidasida</taxon>
        <taxon>Haemosporida</taxon>
        <taxon>Plasmodiidae</taxon>
        <taxon>Plasmodium</taxon>
        <taxon>Plasmodium (Plasmodium)</taxon>
    </lineage>
</organism>
<evidence type="ECO:0000256" key="1">
    <source>
        <dbReference type="SAM" id="MobiDB-lite"/>
    </source>
</evidence>
<proteinExistence type="predicted"/>
<name>A0A1G4E5G1_PLAVI</name>
<evidence type="ECO:0008006" key="4">
    <source>
        <dbReference type="Google" id="ProtNLM"/>
    </source>
</evidence>
<evidence type="ECO:0000313" key="2">
    <source>
        <dbReference type="EMBL" id="SCA82020.1"/>
    </source>
</evidence>
<dbReference type="VEuPathDB" id="PlasmoDB:PVW1_090005600"/>
<dbReference type="EMBL" id="FLYI01000333">
    <property type="protein sequence ID" value="SCA82020.1"/>
    <property type="molecule type" value="Genomic_DNA"/>
</dbReference>
<sequence length="453" mass="51570">METKISGEKFLDYGKYADYHDKFNRSRLSHENKILLPKLLNATTTDEHIQTRFKHIIEILLHYISNGAIFYYNPPEACWYISYVLSKNVYSMTVDYYADDTYKIFETFLDKYNLSLSTDSKRCKSELMKIEYNIYKKMYALYEVYDKFYTLSNPNLLWNDDNCRSLEYLVHLYNSFLNTYQSGSLKFDKVLKDFQTRMNEIILKRKTRCSGWNLAVRNPDLFEKPEVIASPPPREIESVTSQEGTSNGAGKAEHSVLTSLETSPVGEEVRENSHSPIGPQESYPLTSKATLDPHKVREEENAHETLEPSEQDNPFGMIGSYVSHGYHGPGRSDRSHDYLVTNSTLPEGEDTFKSTHLKEQGLINEDISVLGKIITTLSGIVSEVEPAPILGVSGGMGALFLLFKYTPVGSFFGRRRGLNHRIPGGFPGAFPGFPEYYDGNLGNMPINISYQAE</sequence>
<protein>
    <recommendedName>
        <fullName evidence="4">VIR protein</fullName>
    </recommendedName>
</protein>
<dbReference type="AlphaFoldDB" id="A0A1G4E5G1"/>
<dbReference type="VEuPathDB" id="PlasmoDB:PVX_035190"/>
<feature type="region of interest" description="Disordered" evidence="1">
    <location>
        <begin position="225"/>
        <end position="287"/>
    </location>
</feature>
<gene>
    <name evidence="2" type="ORF">PVC01_000074800</name>
</gene>
<dbReference type="VEuPathDB" id="PlasmoDB:PVPAM_110061600"/>